<accession>A0ACC3Z1Z3</accession>
<dbReference type="EMBL" id="VUJX02000004">
    <property type="protein sequence ID" value="KAL0938094.1"/>
    <property type="molecule type" value="Genomic_DNA"/>
</dbReference>
<dbReference type="Proteomes" id="UP000805649">
    <property type="component" value="Unassembled WGS sequence"/>
</dbReference>
<proteinExistence type="predicted"/>
<evidence type="ECO:0000313" key="2">
    <source>
        <dbReference type="Proteomes" id="UP000805649"/>
    </source>
</evidence>
<organism evidence="1 2">
    <name type="scientific">Colletotrichum truncatum</name>
    <name type="common">Anthracnose fungus</name>
    <name type="synonym">Colletotrichum capsici</name>
    <dbReference type="NCBI Taxonomy" id="5467"/>
    <lineage>
        <taxon>Eukaryota</taxon>
        <taxon>Fungi</taxon>
        <taxon>Dikarya</taxon>
        <taxon>Ascomycota</taxon>
        <taxon>Pezizomycotina</taxon>
        <taxon>Sordariomycetes</taxon>
        <taxon>Hypocreomycetidae</taxon>
        <taxon>Glomerellales</taxon>
        <taxon>Glomerellaceae</taxon>
        <taxon>Colletotrichum</taxon>
        <taxon>Colletotrichum truncatum species complex</taxon>
    </lineage>
</organism>
<reference evidence="1 2" key="1">
    <citation type="journal article" date="2020" name="Phytopathology">
        <title>Genome Sequence Resources of Colletotrichum truncatum, C. plurivorum, C. musicola, and C. sojae: Four Species Pathogenic to Soybean (Glycine max).</title>
        <authorList>
            <person name="Rogerio F."/>
            <person name="Boufleur T.R."/>
            <person name="Ciampi-Guillardi M."/>
            <person name="Sukno S.A."/>
            <person name="Thon M.R."/>
            <person name="Massola Junior N.S."/>
            <person name="Baroncelli R."/>
        </authorList>
    </citation>
    <scope>NUCLEOTIDE SEQUENCE [LARGE SCALE GENOMIC DNA]</scope>
    <source>
        <strain evidence="1 2">CMES1059</strain>
    </source>
</reference>
<protein>
    <submittedName>
        <fullName evidence="1">Uncharacterized protein</fullName>
    </submittedName>
</protein>
<gene>
    <name evidence="1" type="ORF">CTRU02_207825</name>
</gene>
<name>A0ACC3Z1Z3_COLTU</name>
<keyword evidence="2" id="KW-1185">Reference proteome</keyword>
<evidence type="ECO:0000313" key="1">
    <source>
        <dbReference type="EMBL" id="KAL0938094.1"/>
    </source>
</evidence>
<comment type="caution">
    <text evidence="1">The sequence shown here is derived from an EMBL/GenBank/DDBJ whole genome shotgun (WGS) entry which is preliminary data.</text>
</comment>
<sequence length="266" mass="30464">MPPKTKHYETLSHNDDHDRSSTEVEDELMDEEKHWHSIDLNANQTPKRSWWKETKSLLRRYRWLIDTLLLLTNIGLSLGLSLLMYYQFEDAKFSVSTRQVGGDYTAAGPRFPTKIVSFAADYAFVPPNATDFLSDATLNSWRSLLPDGSGWKWVDSDPFFTTSMTHQLHCIFMMGKIFSGLTSNNMDKVPSDYVTHYYHCVDYLRQAVMCSGDLALEPHAETDSDDNGPEDGSWNGQHVCKDYGQMMKYLDKQIAEGVRVVLPIDE</sequence>